<comment type="caution">
    <text evidence="1">The sequence shown here is derived from an EMBL/GenBank/DDBJ whole genome shotgun (WGS) entry which is preliminary data.</text>
</comment>
<sequence length="60" mass="6127">MRTYVVAGGTTGMGRALALHHLRAGDRVTVVGSDPGRGRDLLAEAARLGPGNGRRSSGPT</sequence>
<organism evidence="1 2">
    <name type="scientific">Actinomadura luzonensis</name>
    <dbReference type="NCBI Taxonomy" id="2805427"/>
    <lineage>
        <taxon>Bacteria</taxon>
        <taxon>Bacillati</taxon>
        <taxon>Actinomycetota</taxon>
        <taxon>Actinomycetes</taxon>
        <taxon>Streptosporangiales</taxon>
        <taxon>Thermomonosporaceae</taxon>
        <taxon>Actinomadura</taxon>
    </lineage>
</organism>
<evidence type="ECO:0000313" key="1">
    <source>
        <dbReference type="EMBL" id="MCK2218025.1"/>
    </source>
</evidence>
<dbReference type="SUPFAM" id="SSF51735">
    <property type="entry name" value="NAD(P)-binding Rossmann-fold domains"/>
    <property type="match status" value="1"/>
</dbReference>
<dbReference type="Proteomes" id="UP001317259">
    <property type="component" value="Unassembled WGS sequence"/>
</dbReference>
<dbReference type="RefSeq" id="WP_242380865.1">
    <property type="nucleotide sequence ID" value="NZ_JAKRKC020000002.1"/>
</dbReference>
<dbReference type="Gene3D" id="3.40.50.720">
    <property type="entry name" value="NAD(P)-binding Rossmann-like Domain"/>
    <property type="match status" value="1"/>
</dbReference>
<accession>A0ABT0G1G9</accession>
<evidence type="ECO:0008006" key="3">
    <source>
        <dbReference type="Google" id="ProtNLM"/>
    </source>
</evidence>
<proteinExistence type="predicted"/>
<reference evidence="1 2" key="1">
    <citation type="submission" date="2022-04" db="EMBL/GenBank/DDBJ databases">
        <title>Genome draft of Actinomadura sp. ATCC 31491.</title>
        <authorList>
            <person name="Shi X."/>
            <person name="Du Y."/>
        </authorList>
    </citation>
    <scope>NUCLEOTIDE SEQUENCE [LARGE SCALE GENOMIC DNA]</scope>
    <source>
        <strain evidence="1 2">ATCC 31491</strain>
    </source>
</reference>
<protein>
    <recommendedName>
        <fullName evidence="3">SDR family NAD(P)-dependent oxidoreductase</fullName>
    </recommendedName>
</protein>
<name>A0ABT0G1G9_9ACTN</name>
<evidence type="ECO:0000313" key="2">
    <source>
        <dbReference type="Proteomes" id="UP001317259"/>
    </source>
</evidence>
<gene>
    <name evidence="1" type="ORF">MF672_030160</name>
</gene>
<dbReference type="EMBL" id="JAKRKC020000002">
    <property type="protein sequence ID" value="MCK2218025.1"/>
    <property type="molecule type" value="Genomic_DNA"/>
</dbReference>
<dbReference type="InterPro" id="IPR036291">
    <property type="entry name" value="NAD(P)-bd_dom_sf"/>
</dbReference>
<keyword evidence="2" id="KW-1185">Reference proteome</keyword>